<evidence type="ECO:0000313" key="4">
    <source>
        <dbReference type="Proteomes" id="UP000269208"/>
    </source>
</evidence>
<feature type="domain" description="LysR substrate-binding" evidence="2">
    <location>
        <begin position="2"/>
        <end position="67"/>
    </location>
</feature>
<dbReference type="Proteomes" id="UP000269208">
    <property type="component" value="Chromosome"/>
</dbReference>
<name>A0A3S4I7K6_SALET</name>
<dbReference type="Pfam" id="PF03466">
    <property type="entry name" value="LysR_substrate"/>
    <property type="match status" value="1"/>
</dbReference>
<dbReference type="PANTHER" id="PTHR30537:SF5">
    <property type="entry name" value="HTH-TYPE TRANSCRIPTIONAL ACTIVATOR TTDR-RELATED"/>
    <property type="match status" value="1"/>
</dbReference>
<proteinExistence type="inferred from homology"/>
<dbReference type="EMBL" id="LR134190">
    <property type="protein sequence ID" value="VEB62735.1"/>
    <property type="molecule type" value="Genomic_DNA"/>
</dbReference>
<reference evidence="3 4" key="1">
    <citation type="submission" date="2018-12" db="EMBL/GenBank/DDBJ databases">
        <authorList>
            <consortium name="Pathogen Informatics"/>
        </authorList>
    </citation>
    <scope>NUCLEOTIDE SEQUENCE [LARGE SCALE GENOMIC DNA]</scope>
    <source>
        <strain evidence="3 4">NCTC6754</strain>
    </source>
</reference>
<dbReference type="SUPFAM" id="SSF53850">
    <property type="entry name" value="Periplasmic binding protein-like II"/>
    <property type="match status" value="1"/>
</dbReference>
<dbReference type="GO" id="GO:0043565">
    <property type="term" value="F:sequence-specific DNA binding"/>
    <property type="evidence" value="ECO:0007669"/>
    <property type="project" value="TreeGrafter"/>
</dbReference>
<dbReference type="InterPro" id="IPR005119">
    <property type="entry name" value="LysR_subst-bd"/>
</dbReference>
<gene>
    <name evidence="3" type="primary">dmlR_4</name>
    <name evidence="3" type="ORF">NCTC6754_08135</name>
</gene>
<dbReference type="AlphaFoldDB" id="A0A3S4I7K6"/>
<organism evidence="3 4">
    <name type="scientific">Salmonella enterica I</name>
    <dbReference type="NCBI Taxonomy" id="59201"/>
    <lineage>
        <taxon>Bacteria</taxon>
        <taxon>Pseudomonadati</taxon>
        <taxon>Pseudomonadota</taxon>
        <taxon>Gammaproteobacteria</taxon>
        <taxon>Enterobacterales</taxon>
        <taxon>Enterobacteriaceae</taxon>
        <taxon>Salmonella</taxon>
    </lineage>
</organism>
<comment type="similarity">
    <text evidence="1">Belongs to the LysR transcriptional regulatory family.</text>
</comment>
<dbReference type="PANTHER" id="PTHR30537">
    <property type="entry name" value="HTH-TYPE TRANSCRIPTIONAL REGULATOR"/>
    <property type="match status" value="1"/>
</dbReference>
<evidence type="ECO:0000256" key="1">
    <source>
        <dbReference type="ARBA" id="ARBA00009437"/>
    </source>
</evidence>
<protein>
    <submittedName>
        <fullName evidence="3">LysR family transcriptional regulator</fullName>
    </submittedName>
</protein>
<evidence type="ECO:0000259" key="2">
    <source>
        <dbReference type="Pfam" id="PF03466"/>
    </source>
</evidence>
<dbReference type="InterPro" id="IPR058163">
    <property type="entry name" value="LysR-type_TF_proteobact-type"/>
</dbReference>
<sequence>MVLIWALKGHGITLRSEWDVAQYIERGELVRVLPQWYQEANIWAVYTRRSSSSDRIKICIDFLTEHLAQCLPGGKAPGVL</sequence>
<dbReference type="GO" id="GO:0006351">
    <property type="term" value="P:DNA-templated transcription"/>
    <property type="evidence" value="ECO:0007669"/>
    <property type="project" value="TreeGrafter"/>
</dbReference>
<dbReference type="Gene3D" id="3.40.190.290">
    <property type="match status" value="1"/>
</dbReference>
<accession>A0A3S4I7K6</accession>
<dbReference type="GO" id="GO:0003700">
    <property type="term" value="F:DNA-binding transcription factor activity"/>
    <property type="evidence" value="ECO:0007669"/>
    <property type="project" value="TreeGrafter"/>
</dbReference>
<evidence type="ECO:0000313" key="3">
    <source>
        <dbReference type="EMBL" id="VEB62735.1"/>
    </source>
</evidence>